<keyword evidence="3" id="KW-1185">Reference proteome</keyword>
<comment type="caution">
    <text evidence="2">The sequence shown here is derived from an EMBL/GenBank/DDBJ whole genome shotgun (WGS) entry which is preliminary data.</text>
</comment>
<sequence>MPDVGGGARYGSGENDDPGVAATVKPTRRRTFLERSIAIISIPPIMTSSTVTAATIAPPPAMAGEMPVVTKRDVEEAFDDIRYELQSPGGVVSTLSRLIDSGSCDEVMQYTKESDAYFRKAKLGRARRMLTDDKLRKGDSIYISNAVTFDLIGINRASRPGKENKDEQLKYLDELRRDIEKFLELEGTIAIGDGESRL</sequence>
<feature type="region of interest" description="Disordered" evidence="1">
    <location>
        <begin position="1"/>
        <end position="24"/>
    </location>
</feature>
<organism evidence="2 3">
    <name type="scientific">Cyclostephanos tholiformis</name>
    <dbReference type="NCBI Taxonomy" id="382380"/>
    <lineage>
        <taxon>Eukaryota</taxon>
        <taxon>Sar</taxon>
        <taxon>Stramenopiles</taxon>
        <taxon>Ochrophyta</taxon>
        <taxon>Bacillariophyta</taxon>
        <taxon>Coscinodiscophyceae</taxon>
        <taxon>Thalassiosirophycidae</taxon>
        <taxon>Stephanodiscales</taxon>
        <taxon>Stephanodiscaceae</taxon>
        <taxon>Cyclostephanos</taxon>
    </lineage>
</organism>
<evidence type="ECO:0000313" key="3">
    <source>
        <dbReference type="Proteomes" id="UP001530377"/>
    </source>
</evidence>
<dbReference type="EMBL" id="JALLPB020000513">
    <property type="protein sequence ID" value="KAL3808403.1"/>
    <property type="molecule type" value="Genomic_DNA"/>
</dbReference>
<protein>
    <submittedName>
        <fullName evidence="2">Uncharacterized protein</fullName>
    </submittedName>
</protein>
<feature type="compositionally biased region" description="Gly residues" evidence="1">
    <location>
        <begin position="1"/>
        <end position="10"/>
    </location>
</feature>
<dbReference type="Proteomes" id="UP001530377">
    <property type="component" value="Unassembled WGS sequence"/>
</dbReference>
<evidence type="ECO:0000313" key="2">
    <source>
        <dbReference type="EMBL" id="KAL3808403.1"/>
    </source>
</evidence>
<accession>A0ABD3R6N8</accession>
<dbReference type="AlphaFoldDB" id="A0ABD3R6N8"/>
<evidence type="ECO:0000256" key="1">
    <source>
        <dbReference type="SAM" id="MobiDB-lite"/>
    </source>
</evidence>
<gene>
    <name evidence="2" type="ORF">ACHAXA_009844</name>
</gene>
<name>A0ABD3R6N8_9STRA</name>
<proteinExistence type="predicted"/>
<reference evidence="2 3" key="1">
    <citation type="submission" date="2024-10" db="EMBL/GenBank/DDBJ databases">
        <title>Updated reference genomes for cyclostephanoid diatoms.</title>
        <authorList>
            <person name="Roberts W.R."/>
            <person name="Alverson A.J."/>
        </authorList>
    </citation>
    <scope>NUCLEOTIDE SEQUENCE [LARGE SCALE GENOMIC DNA]</scope>
    <source>
        <strain evidence="2 3">AJA228-03</strain>
    </source>
</reference>